<gene>
    <name evidence="2" type="ORF">SA2016_3675</name>
</gene>
<evidence type="ECO:0000313" key="3">
    <source>
        <dbReference type="Proteomes" id="UP000070134"/>
    </source>
</evidence>
<dbReference type="KEGG" id="satk:SA2016_3675"/>
<evidence type="ECO:0000256" key="1">
    <source>
        <dbReference type="SAM" id="MobiDB-lite"/>
    </source>
</evidence>
<proteinExistence type="predicted"/>
<evidence type="ECO:0000313" key="2">
    <source>
        <dbReference type="EMBL" id="AMM34333.1"/>
    </source>
</evidence>
<feature type="compositionally biased region" description="Low complexity" evidence="1">
    <location>
        <begin position="7"/>
        <end position="17"/>
    </location>
</feature>
<accession>A0A127A4T3</accession>
<dbReference type="EMBL" id="CP014518">
    <property type="protein sequence ID" value="AMM34333.1"/>
    <property type="molecule type" value="Genomic_DNA"/>
</dbReference>
<organism evidence="2 3">
    <name type="scientific">Sinomonas atrocyanea</name>
    <dbReference type="NCBI Taxonomy" id="37927"/>
    <lineage>
        <taxon>Bacteria</taxon>
        <taxon>Bacillati</taxon>
        <taxon>Actinomycetota</taxon>
        <taxon>Actinomycetes</taxon>
        <taxon>Micrococcales</taxon>
        <taxon>Micrococcaceae</taxon>
        <taxon>Sinomonas</taxon>
    </lineage>
</organism>
<dbReference type="Proteomes" id="UP000070134">
    <property type="component" value="Chromosome"/>
</dbReference>
<protein>
    <submittedName>
        <fullName evidence="2">Uncharacterized protein</fullName>
    </submittedName>
</protein>
<name>A0A127A4T3_9MICC</name>
<reference evidence="2 3" key="1">
    <citation type="submission" date="2016-02" db="EMBL/GenBank/DDBJ databases">
        <title>Complete genome of Sinomonas atrocyanea KCTC 3377.</title>
        <authorList>
            <person name="Kim K.M."/>
        </authorList>
    </citation>
    <scope>NUCLEOTIDE SEQUENCE [LARGE SCALE GENOMIC DNA]</scope>
    <source>
        <strain evidence="2 3">KCTC 3377</strain>
    </source>
</reference>
<sequence length="74" mass="7868">MSRRLSRSMSPSRRALATVTATPGWRARKARTTSGMSEAPTVGNVPSRSWPRRRPANSPISACAASIVLSISSA</sequence>
<keyword evidence="3" id="KW-1185">Reference proteome</keyword>
<feature type="region of interest" description="Disordered" evidence="1">
    <location>
        <begin position="1"/>
        <end position="57"/>
    </location>
</feature>
<dbReference type="AlphaFoldDB" id="A0A127A4T3"/>